<dbReference type="Proteomes" id="UP000004565">
    <property type="component" value="Unassembled WGS sequence"/>
</dbReference>
<reference evidence="2 3" key="1">
    <citation type="submission" date="2011-12" db="EMBL/GenBank/DDBJ databases">
        <title>The Genome Sequence of Fusobacterium nucleatum subsp. animalis OT 420.</title>
        <authorList>
            <consortium name="The Broad Institute Genome Sequencing Platform"/>
            <person name="Earl A."/>
            <person name="Ward D."/>
            <person name="Feldgarden M."/>
            <person name="Gevers D."/>
            <person name="Izard J."/>
            <person name="Blanton J.M."/>
            <person name="Mathney J."/>
            <person name="Tanner A.C."/>
            <person name="Dewhirst F.E."/>
            <person name="Young S.K."/>
            <person name="Zeng Q."/>
            <person name="Gargeya S."/>
            <person name="Fitzgerald M."/>
            <person name="Haas B."/>
            <person name="Abouelleil A."/>
            <person name="Alvarado L."/>
            <person name="Arachchi H.M."/>
            <person name="Berlin A."/>
            <person name="Chapman S.B."/>
            <person name="Gearin G."/>
            <person name="Goldberg J."/>
            <person name="Griggs A."/>
            <person name="Gujja S."/>
            <person name="Hansen M."/>
            <person name="Heiman D."/>
            <person name="Howarth C."/>
            <person name="Larimer J."/>
            <person name="Lui A."/>
            <person name="MacDonald P.J.P."/>
            <person name="McCowen C."/>
            <person name="Montmayeur A."/>
            <person name="Murphy C."/>
            <person name="Neiman D."/>
            <person name="Pearson M."/>
            <person name="Priest M."/>
            <person name="Roberts A."/>
            <person name="Saif S."/>
            <person name="Shea T."/>
            <person name="Sisk P."/>
            <person name="Stolte C."/>
            <person name="Sykes S."/>
            <person name="Wortman J."/>
            <person name="Nusbaum C."/>
            <person name="Birren B."/>
        </authorList>
    </citation>
    <scope>NUCLEOTIDE SEQUENCE [LARGE SCALE GENOMIC DNA]</scope>
    <source>
        <strain evidence="3">F0419</strain>
    </source>
</reference>
<evidence type="ECO:0000313" key="3">
    <source>
        <dbReference type="Proteomes" id="UP000004565"/>
    </source>
</evidence>
<proteinExistence type="predicted"/>
<dbReference type="Pfam" id="PF10592">
    <property type="entry name" value="AIPR"/>
    <property type="match status" value="1"/>
</dbReference>
<dbReference type="EMBL" id="AGEH01000027">
    <property type="protein sequence ID" value="EHO76065.1"/>
    <property type="molecule type" value="Genomic_DNA"/>
</dbReference>
<protein>
    <recommendedName>
        <fullName evidence="1">Abortive phage infection protein C-terminal domain-containing protein</fullName>
    </recommendedName>
</protein>
<dbReference type="PATRIC" id="fig|999414.3.peg.2083"/>
<name>H1HHY8_9FUSO</name>
<dbReference type="InterPro" id="IPR018891">
    <property type="entry name" value="AIPR_C"/>
</dbReference>
<evidence type="ECO:0000259" key="1">
    <source>
        <dbReference type="Pfam" id="PF10592"/>
    </source>
</evidence>
<comment type="caution">
    <text evidence="2">The sequence shown here is derived from an EMBL/GenBank/DDBJ whole genome shotgun (WGS) entry which is preliminary data.</text>
</comment>
<evidence type="ECO:0000313" key="2">
    <source>
        <dbReference type="EMBL" id="EHO76065.1"/>
    </source>
</evidence>
<sequence>MAITKYESYYKQIKESVKEIQNENDYDNLSKAFIHWYLKNHLYMEEQEIGEVIIDGPGDNGIDVIVLNESEKKLTIMQFKFPDDIRHIDSEIKQADIEKTFSGFSLLIDKAKKRDNSNLLFNQFKEKIKDIDIYDFHIYFISFNKGVDSDANRQIIQDFERTFKKNYGSDLKIDVYEKSIISNIYEKINRKNNLEVTIPYIQMPPAYDIVPKNIKSFVGLVNGIRLIQAIEDNIETIFDENIRLYEGNTNVNSSIKNTASNDEESEMFYFYNNGITIICNEVSNSPNKLSIYLKGVSIVNGCQTVTSLYNLYKSNKLKENVGILIRIIQITDYNERMKITEYLNSQNPIKDSYFIANHTIIRDLQKSLEDKGYYLERQINEFEYRKNYGDKTLDNLIPIKLENIIQYYVGYWLDDYASTAKRGKSSLFDKSKIDEILMDISADKVIEANNMYKKISEIITSYRKTRRNNQKSEFSKFLGIENSQFLDKINEYLFINNGDIIILNTVKLLKDKYTSNNIDFDDNLLIKKAIFLIHERILTNFSEESKNVSALTKNNKLFRNIKNTIESMEIQSIIDIHY</sequence>
<feature type="domain" description="Abortive phage infection protein C-terminal" evidence="1">
    <location>
        <begin position="238"/>
        <end position="569"/>
    </location>
</feature>
<organism evidence="2 3">
    <name type="scientific">Fusobacterium animalis F0419</name>
    <dbReference type="NCBI Taxonomy" id="999414"/>
    <lineage>
        <taxon>Bacteria</taxon>
        <taxon>Fusobacteriati</taxon>
        <taxon>Fusobacteriota</taxon>
        <taxon>Fusobacteriia</taxon>
        <taxon>Fusobacteriales</taxon>
        <taxon>Fusobacteriaceae</taxon>
        <taxon>Fusobacterium</taxon>
    </lineage>
</organism>
<dbReference type="AlphaFoldDB" id="H1HHY8"/>
<gene>
    <name evidence="2" type="ORF">HMPREF9942_02089</name>
</gene>
<dbReference type="HOGENOM" id="CLU_485508_0_0_0"/>
<dbReference type="RefSeq" id="WP_005910918.1">
    <property type="nucleotide sequence ID" value="NZ_AKCE01000001.1"/>
</dbReference>
<accession>H1HHY8</accession>